<reference evidence="1 2" key="1">
    <citation type="submission" date="2016-10" db="EMBL/GenBank/DDBJ databases">
        <authorList>
            <person name="de Groot N.N."/>
        </authorList>
    </citation>
    <scope>NUCLEOTIDE SEQUENCE [LARGE SCALE GENOMIC DNA]</scope>
    <source>
        <strain evidence="1 2">DSM 527</strain>
    </source>
</reference>
<organism evidence="1 2">
    <name type="scientific">Chitinophaga filiformis</name>
    <name type="common">Myxococcus filiformis</name>
    <name type="synonym">Flexibacter filiformis</name>
    <dbReference type="NCBI Taxonomy" id="104663"/>
    <lineage>
        <taxon>Bacteria</taxon>
        <taxon>Pseudomonadati</taxon>
        <taxon>Bacteroidota</taxon>
        <taxon>Chitinophagia</taxon>
        <taxon>Chitinophagales</taxon>
        <taxon>Chitinophagaceae</taxon>
        <taxon>Chitinophaga</taxon>
    </lineage>
</organism>
<dbReference type="STRING" id="104663.SAMN04488121_107107"/>
<name>A0A1G7XWL2_CHIFI</name>
<dbReference type="Proteomes" id="UP000199045">
    <property type="component" value="Unassembled WGS sequence"/>
</dbReference>
<accession>A0A1G7XWL2</accession>
<dbReference type="EMBL" id="FNBN01000007">
    <property type="protein sequence ID" value="SDG88406.1"/>
    <property type="molecule type" value="Genomic_DNA"/>
</dbReference>
<gene>
    <name evidence="1" type="ORF">SAMN04488121_107107</name>
</gene>
<dbReference type="AlphaFoldDB" id="A0A1G7XWL2"/>
<evidence type="ECO:0000313" key="2">
    <source>
        <dbReference type="Proteomes" id="UP000199045"/>
    </source>
</evidence>
<evidence type="ECO:0000313" key="1">
    <source>
        <dbReference type="EMBL" id="SDG88406.1"/>
    </source>
</evidence>
<proteinExistence type="predicted"/>
<sequence>MKGTKGMKVRWGTMGVKGTKGAAILAPTYFLYRSKTVRLKKRISLLTLYTPK</sequence>
<protein>
    <submittedName>
        <fullName evidence="1">Uncharacterized protein</fullName>
    </submittedName>
</protein>